<dbReference type="PROSITE" id="PS00041">
    <property type="entry name" value="HTH_ARAC_FAMILY_1"/>
    <property type="match status" value="1"/>
</dbReference>
<sequence length="235" mass="27063">MPNYLSIRAYSRQRKGHSHHYHQLVLPLRGAINIEVEDYSGKVVPGECVIIRSGEIHHFTANEEARFVVADMSKLPENISQSEQLIFSINSPLISYLSFIEEQLEYQVNTEIEKIMFSTFEMLLAEQTLLKQTDRRIRLVLEYVLENLAEKLVINELAKIACLSPTQFKKLFKDQMGLSVLQYITKVRMEKAKALLIHTDYPVQIVAEQVGYTDLSSFSRRFLSFYGLTPSAVSR</sequence>
<evidence type="ECO:0000313" key="6">
    <source>
        <dbReference type="Proteomes" id="UP000257039"/>
    </source>
</evidence>
<keyword evidence="1" id="KW-0805">Transcription regulation</keyword>
<name>A0A4P9VJL4_9GAMM</name>
<accession>A0A4P9VJL4</accession>
<keyword evidence="6" id="KW-1185">Reference proteome</keyword>
<dbReference type="InterPro" id="IPR018062">
    <property type="entry name" value="HTH_AraC-typ_CS"/>
</dbReference>
<dbReference type="EMBL" id="NDXW01000001">
    <property type="protein sequence ID" value="RDH41972.1"/>
    <property type="molecule type" value="Genomic_DNA"/>
</dbReference>
<dbReference type="Pfam" id="PF12833">
    <property type="entry name" value="HTH_18"/>
    <property type="match status" value="1"/>
</dbReference>
<proteinExistence type="predicted"/>
<dbReference type="InterPro" id="IPR018060">
    <property type="entry name" value="HTH_AraC"/>
</dbReference>
<dbReference type="GO" id="GO:0003700">
    <property type="term" value="F:DNA-binding transcription factor activity"/>
    <property type="evidence" value="ECO:0007669"/>
    <property type="project" value="InterPro"/>
</dbReference>
<dbReference type="Gene3D" id="1.10.10.60">
    <property type="entry name" value="Homeodomain-like"/>
    <property type="match status" value="2"/>
</dbReference>
<evidence type="ECO:0000256" key="1">
    <source>
        <dbReference type="ARBA" id="ARBA00023015"/>
    </source>
</evidence>
<organism evidence="5 6">
    <name type="scientific">Zooshikella ganghwensis</name>
    <dbReference type="NCBI Taxonomy" id="202772"/>
    <lineage>
        <taxon>Bacteria</taxon>
        <taxon>Pseudomonadati</taxon>
        <taxon>Pseudomonadota</taxon>
        <taxon>Gammaproteobacteria</taxon>
        <taxon>Oceanospirillales</taxon>
        <taxon>Zooshikellaceae</taxon>
        <taxon>Zooshikella</taxon>
    </lineage>
</organism>
<evidence type="ECO:0000256" key="2">
    <source>
        <dbReference type="ARBA" id="ARBA00023125"/>
    </source>
</evidence>
<dbReference type="SMART" id="SM00342">
    <property type="entry name" value="HTH_ARAC"/>
    <property type="match status" value="1"/>
</dbReference>
<dbReference type="RefSeq" id="WP_094785546.1">
    <property type="nucleotide sequence ID" value="NZ_NDXW01000001.1"/>
</dbReference>
<gene>
    <name evidence="5" type="ORF">B9G39_00105</name>
</gene>
<comment type="caution">
    <text evidence="5">The sequence shown here is derived from an EMBL/GenBank/DDBJ whole genome shotgun (WGS) entry which is preliminary data.</text>
</comment>
<evidence type="ECO:0000313" key="5">
    <source>
        <dbReference type="EMBL" id="RDH41972.1"/>
    </source>
</evidence>
<dbReference type="InterPro" id="IPR014710">
    <property type="entry name" value="RmlC-like_jellyroll"/>
</dbReference>
<protein>
    <submittedName>
        <fullName evidence="5">AraC family transcriptional regulator</fullName>
    </submittedName>
</protein>
<dbReference type="PANTHER" id="PTHR46796">
    <property type="entry name" value="HTH-TYPE TRANSCRIPTIONAL ACTIVATOR RHAS-RELATED"/>
    <property type="match status" value="1"/>
</dbReference>
<dbReference type="InterPro" id="IPR009057">
    <property type="entry name" value="Homeodomain-like_sf"/>
</dbReference>
<dbReference type="SUPFAM" id="SSF46689">
    <property type="entry name" value="Homeodomain-like"/>
    <property type="match status" value="2"/>
</dbReference>
<dbReference type="InterPro" id="IPR050204">
    <property type="entry name" value="AraC_XylS_family_regulators"/>
</dbReference>
<dbReference type="SUPFAM" id="SSF51182">
    <property type="entry name" value="RmlC-like cupins"/>
    <property type="match status" value="1"/>
</dbReference>
<feature type="domain" description="HTH araC/xylS-type" evidence="4">
    <location>
        <begin position="138"/>
        <end position="235"/>
    </location>
</feature>
<dbReference type="Proteomes" id="UP000257039">
    <property type="component" value="Unassembled WGS sequence"/>
</dbReference>
<dbReference type="InterPro" id="IPR011051">
    <property type="entry name" value="RmlC_Cupin_sf"/>
</dbReference>
<dbReference type="PROSITE" id="PS01124">
    <property type="entry name" value="HTH_ARAC_FAMILY_2"/>
    <property type="match status" value="1"/>
</dbReference>
<keyword evidence="2" id="KW-0238">DNA-binding</keyword>
<dbReference type="Gene3D" id="2.60.120.10">
    <property type="entry name" value="Jelly Rolls"/>
    <property type="match status" value="1"/>
</dbReference>
<evidence type="ECO:0000256" key="3">
    <source>
        <dbReference type="ARBA" id="ARBA00023163"/>
    </source>
</evidence>
<reference evidence="5 6" key="1">
    <citation type="submission" date="2017-04" db="EMBL/GenBank/DDBJ databases">
        <title>Draft genome sequence of Zooshikella ganghwensis VG4 isolated from Red Sea sediments.</title>
        <authorList>
            <person name="Rehman Z."/>
            <person name="Alam I."/>
            <person name="Kamau A."/>
            <person name="Bajic V."/>
            <person name="Leiknes T."/>
        </authorList>
    </citation>
    <scope>NUCLEOTIDE SEQUENCE [LARGE SCALE GENOMIC DNA]</scope>
    <source>
        <strain evidence="5 6">VG4</strain>
    </source>
</reference>
<dbReference type="AlphaFoldDB" id="A0A4P9VJL4"/>
<dbReference type="GO" id="GO:0043565">
    <property type="term" value="F:sequence-specific DNA binding"/>
    <property type="evidence" value="ECO:0007669"/>
    <property type="project" value="InterPro"/>
</dbReference>
<evidence type="ECO:0000259" key="4">
    <source>
        <dbReference type="PROSITE" id="PS01124"/>
    </source>
</evidence>
<keyword evidence="3" id="KW-0804">Transcription</keyword>